<keyword evidence="4" id="KW-0597">Phosphoprotein</keyword>
<dbReference type="EC" id="2.7.13.3" evidence="3"/>
<evidence type="ECO:0000256" key="10">
    <source>
        <dbReference type="SAM" id="MobiDB-lite"/>
    </source>
</evidence>
<dbReference type="SMART" id="SM00304">
    <property type="entry name" value="HAMP"/>
    <property type="match status" value="1"/>
</dbReference>
<protein>
    <recommendedName>
        <fullName evidence="3">histidine kinase</fullName>
        <ecNumber evidence="3">2.7.13.3</ecNumber>
    </recommendedName>
</protein>
<feature type="compositionally biased region" description="Low complexity" evidence="10">
    <location>
        <begin position="677"/>
        <end position="688"/>
    </location>
</feature>
<dbReference type="Pfam" id="PF08376">
    <property type="entry name" value="NIT"/>
    <property type="match status" value="1"/>
</dbReference>
<evidence type="ECO:0000313" key="13">
    <source>
        <dbReference type="Proteomes" id="UP000272400"/>
    </source>
</evidence>
<dbReference type="OrthoDB" id="3845898at2"/>
<dbReference type="PROSITE" id="PS50109">
    <property type="entry name" value="HIS_KIN"/>
    <property type="match status" value="1"/>
</dbReference>
<keyword evidence="7 12" id="KW-0418">Kinase</keyword>
<evidence type="ECO:0000256" key="2">
    <source>
        <dbReference type="ARBA" id="ARBA00004370"/>
    </source>
</evidence>
<dbReference type="SMART" id="SM00387">
    <property type="entry name" value="HATPase_c"/>
    <property type="match status" value="1"/>
</dbReference>
<keyword evidence="5" id="KW-0808">Transferase</keyword>
<evidence type="ECO:0000256" key="3">
    <source>
        <dbReference type="ARBA" id="ARBA00012438"/>
    </source>
</evidence>
<evidence type="ECO:0000313" key="12">
    <source>
        <dbReference type="EMBL" id="ROO83438.1"/>
    </source>
</evidence>
<dbReference type="SUPFAM" id="SSF55874">
    <property type="entry name" value="ATPase domain of HSP90 chaperone/DNA topoisomerase II/histidine kinase"/>
    <property type="match status" value="1"/>
</dbReference>
<organism evidence="12 13">
    <name type="scientific">Actinocorallia herbida</name>
    <dbReference type="NCBI Taxonomy" id="58109"/>
    <lineage>
        <taxon>Bacteria</taxon>
        <taxon>Bacillati</taxon>
        <taxon>Actinomycetota</taxon>
        <taxon>Actinomycetes</taxon>
        <taxon>Streptosporangiales</taxon>
        <taxon>Thermomonosporaceae</taxon>
        <taxon>Actinocorallia</taxon>
    </lineage>
</organism>
<dbReference type="EMBL" id="RJKE01000001">
    <property type="protein sequence ID" value="ROO83438.1"/>
    <property type="molecule type" value="Genomic_DNA"/>
</dbReference>
<keyword evidence="9" id="KW-0902">Two-component regulatory system</keyword>
<dbReference type="Pfam" id="PF02518">
    <property type="entry name" value="HATPase_c"/>
    <property type="match status" value="1"/>
</dbReference>
<feature type="compositionally biased region" description="Pro residues" evidence="10">
    <location>
        <begin position="663"/>
        <end position="676"/>
    </location>
</feature>
<dbReference type="InterPro" id="IPR050428">
    <property type="entry name" value="TCS_sensor_his_kinase"/>
</dbReference>
<evidence type="ECO:0000256" key="4">
    <source>
        <dbReference type="ARBA" id="ARBA00022553"/>
    </source>
</evidence>
<dbReference type="Gene3D" id="6.10.340.10">
    <property type="match status" value="1"/>
</dbReference>
<evidence type="ECO:0000256" key="5">
    <source>
        <dbReference type="ARBA" id="ARBA00022679"/>
    </source>
</evidence>
<dbReference type="GO" id="GO:0005886">
    <property type="term" value="C:plasma membrane"/>
    <property type="evidence" value="ECO:0007669"/>
    <property type="project" value="TreeGrafter"/>
</dbReference>
<gene>
    <name evidence="12" type="ORF">EDD29_0941</name>
</gene>
<dbReference type="InterPro" id="IPR005467">
    <property type="entry name" value="His_kinase_dom"/>
</dbReference>
<reference evidence="12 13" key="1">
    <citation type="submission" date="2018-11" db="EMBL/GenBank/DDBJ databases">
        <title>Sequencing the genomes of 1000 actinobacteria strains.</title>
        <authorList>
            <person name="Klenk H.-P."/>
        </authorList>
    </citation>
    <scope>NUCLEOTIDE SEQUENCE [LARGE SCALE GENOMIC DNA]</scope>
    <source>
        <strain evidence="12 13">DSM 44254</strain>
    </source>
</reference>
<keyword evidence="8" id="KW-1133">Transmembrane helix</keyword>
<dbReference type="InterPro" id="IPR003594">
    <property type="entry name" value="HATPase_dom"/>
</dbReference>
<keyword evidence="6" id="KW-0812">Transmembrane</keyword>
<evidence type="ECO:0000256" key="9">
    <source>
        <dbReference type="ARBA" id="ARBA00023012"/>
    </source>
</evidence>
<dbReference type="AlphaFoldDB" id="A0A3N1CRX8"/>
<accession>A0A3N1CRX8</accession>
<keyword evidence="8" id="KW-0472">Membrane</keyword>
<evidence type="ECO:0000259" key="11">
    <source>
        <dbReference type="PROSITE" id="PS50109"/>
    </source>
</evidence>
<dbReference type="InterPro" id="IPR003660">
    <property type="entry name" value="HAMP_dom"/>
</dbReference>
<evidence type="ECO:0000256" key="8">
    <source>
        <dbReference type="ARBA" id="ARBA00022989"/>
    </source>
</evidence>
<comment type="caution">
    <text evidence="12">The sequence shown here is derived from an EMBL/GenBank/DDBJ whole genome shotgun (WGS) entry which is preliminary data.</text>
</comment>
<dbReference type="Proteomes" id="UP000272400">
    <property type="component" value="Unassembled WGS sequence"/>
</dbReference>
<dbReference type="GO" id="GO:0000160">
    <property type="term" value="P:phosphorelay signal transduction system"/>
    <property type="evidence" value="ECO:0007669"/>
    <property type="project" value="UniProtKB-KW"/>
</dbReference>
<evidence type="ECO:0000256" key="1">
    <source>
        <dbReference type="ARBA" id="ARBA00000085"/>
    </source>
</evidence>
<dbReference type="InterPro" id="IPR013587">
    <property type="entry name" value="Nitrate/nitrite_sensing"/>
</dbReference>
<sequence>MRLRNSRVRTKITALLLSLAALWVFAAWVTLREGVNLLWVQQMDQRISTPGDVLVIKLQEERRLSMILAGQRSPENRQALLDKRAETDAASAEYKRLADSTTVRMAADDTLELRIDSSFSALTDLDQARAWFDSPNSQYVEHASTMYTEAVTAMFRVYDGMATLDDDKFANDTRTLVSINRARELFSQEDALVSGVLANGRFSTETYNDFMQLVGAQQHAYKEVAQNLEESFPEAAARINKNEVREKATNLENMLIDLPNPKKPIRVITLPEWSAASKAWFDDTYDIMRDSGDTLVDDSVPIATGVIIRLILAGGLGFFAVVASVVLSVTTARHLVQQLERLKEAANELADVRLPNVVERLGHGETLDVKTEAPPLEFGDDDIGQVGQAFNAVQETAIRTAVEQAELRRGIRDILLSLARRTQALVHRQLTLLDVMERREIDTEELEDLFKIDHLATRMRRNAENLIILSGATPARGWRRPVPMVDVVRSAVSEVEDYTRVTVMPIDEVHLVGRAVADIAHLLAELIENAVSFSPPYTYAQISGHMVASGYAIEVEDRGLGMSDENLELINQRIADPPEFNLSSSVQLGLYVVGKLAERYGIQVMLKRSPYKGTTAVVIIPRELIEEGESGAPSKPLTVVGASMPESTDSPSRNGELFTVPALVPPPAPAEAPPVNAPSAADDPSQSSTTPSGLPVRVPQASLASQLREEPLEAPVEDDPGRSPEEIRRIVGAFQSGTLRGRAASVESETE</sequence>
<dbReference type="GO" id="GO:0004673">
    <property type="term" value="F:protein histidine kinase activity"/>
    <property type="evidence" value="ECO:0007669"/>
    <property type="project" value="UniProtKB-EC"/>
</dbReference>
<name>A0A3N1CRX8_9ACTN</name>
<feature type="region of interest" description="Disordered" evidence="10">
    <location>
        <begin position="630"/>
        <end position="751"/>
    </location>
</feature>
<feature type="compositionally biased region" description="Basic and acidic residues" evidence="10">
    <location>
        <begin position="719"/>
        <end position="729"/>
    </location>
</feature>
<dbReference type="PANTHER" id="PTHR45436:SF5">
    <property type="entry name" value="SENSOR HISTIDINE KINASE TRCS"/>
    <property type="match status" value="1"/>
</dbReference>
<proteinExistence type="predicted"/>
<feature type="domain" description="Histidine kinase" evidence="11">
    <location>
        <begin position="519"/>
        <end position="624"/>
    </location>
</feature>
<keyword evidence="13" id="KW-1185">Reference proteome</keyword>
<dbReference type="PANTHER" id="PTHR45436">
    <property type="entry name" value="SENSOR HISTIDINE KINASE YKOH"/>
    <property type="match status" value="1"/>
</dbReference>
<dbReference type="Gene3D" id="3.30.565.10">
    <property type="entry name" value="Histidine kinase-like ATPase, C-terminal domain"/>
    <property type="match status" value="1"/>
</dbReference>
<comment type="catalytic activity">
    <reaction evidence="1">
        <text>ATP + protein L-histidine = ADP + protein N-phospho-L-histidine.</text>
        <dbReference type="EC" id="2.7.13.3"/>
    </reaction>
</comment>
<dbReference type="InterPro" id="IPR036890">
    <property type="entry name" value="HATPase_C_sf"/>
</dbReference>
<comment type="subcellular location">
    <subcellularLocation>
        <location evidence="2">Membrane</location>
    </subcellularLocation>
</comment>
<evidence type="ECO:0000256" key="7">
    <source>
        <dbReference type="ARBA" id="ARBA00022777"/>
    </source>
</evidence>
<evidence type="ECO:0000256" key="6">
    <source>
        <dbReference type="ARBA" id="ARBA00022692"/>
    </source>
</evidence>